<organism evidence="8 9">
    <name type="scientific">Marinomonas arenicola</name>
    <dbReference type="NCBI Taxonomy" id="569601"/>
    <lineage>
        <taxon>Bacteria</taxon>
        <taxon>Pseudomonadati</taxon>
        <taxon>Pseudomonadota</taxon>
        <taxon>Gammaproteobacteria</taxon>
        <taxon>Oceanospirillales</taxon>
        <taxon>Oceanospirillaceae</taxon>
        <taxon>Marinomonas</taxon>
    </lineage>
</organism>
<dbReference type="PANTHER" id="PTHR43756:SF5">
    <property type="entry name" value="CHOLINE MONOOXYGENASE, CHLOROPLASTIC"/>
    <property type="match status" value="1"/>
</dbReference>
<dbReference type="CDD" id="cd00680">
    <property type="entry name" value="RHO_alpha_C"/>
    <property type="match status" value="1"/>
</dbReference>
<dbReference type="EMBL" id="JBAKAR010000026">
    <property type="protein sequence ID" value="MEL0614946.1"/>
    <property type="molecule type" value="Genomic_DNA"/>
</dbReference>
<protein>
    <submittedName>
        <fullName evidence="8">Aromatic ring-hydroxylating dioxygenase subunit alpha</fullName>
        <ecNumber evidence="8">1.14.13.-</ecNumber>
    </submittedName>
</protein>
<dbReference type="InterPro" id="IPR036922">
    <property type="entry name" value="Rieske_2Fe-2S_sf"/>
</dbReference>
<comment type="caution">
    <text evidence="8">The sequence shown here is derived from an EMBL/GenBank/DDBJ whole genome shotgun (WGS) entry which is preliminary data.</text>
</comment>
<dbReference type="Gene3D" id="3.90.380.10">
    <property type="entry name" value="Naphthalene 1,2-dioxygenase Alpha Subunit, Chain A, domain 1"/>
    <property type="match status" value="1"/>
</dbReference>
<dbReference type="PANTHER" id="PTHR43756">
    <property type="entry name" value="CHOLINE MONOOXYGENASE, CHLOROPLASTIC"/>
    <property type="match status" value="1"/>
</dbReference>
<evidence type="ECO:0000313" key="9">
    <source>
        <dbReference type="Proteomes" id="UP001379949"/>
    </source>
</evidence>
<dbReference type="PRINTS" id="PR00090">
    <property type="entry name" value="RNGDIOXGNASE"/>
</dbReference>
<accession>A0ABU9G8X8</accession>
<dbReference type="Gene3D" id="2.102.10.10">
    <property type="entry name" value="Rieske [2Fe-2S] iron-sulphur domain"/>
    <property type="match status" value="1"/>
</dbReference>
<dbReference type="Proteomes" id="UP001379949">
    <property type="component" value="Unassembled WGS sequence"/>
</dbReference>
<reference evidence="8 9" key="1">
    <citation type="submission" date="2024-02" db="EMBL/GenBank/DDBJ databases">
        <title>Bacteria isolated from the canopy kelp, Nereocystis luetkeana.</title>
        <authorList>
            <person name="Pfister C.A."/>
            <person name="Younker I.T."/>
            <person name="Light S.H."/>
        </authorList>
    </citation>
    <scope>NUCLEOTIDE SEQUENCE [LARGE SCALE GENOMIC DNA]</scope>
    <source>
        <strain evidence="8 9">TI.4.07</strain>
    </source>
</reference>
<evidence type="ECO:0000256" key="1">
    <source>
        <dbReference type="ARBA" id="ARBA00001962"/>
    </source>
</evidence>
<dbReference type="Pfam" id="PF00355">
    <property type="entry name" value="Rieske"/>
    <property type="match status" value="1"/>
</dbReference>
<sequence length="381" mass="43810">MEHNLFTAKNYTDPAIFELEMKKIFSRCWHFAGLVEDLSQNNHYLTVQAGYNNLVITRNDRGGLNAFHNSCRHRGMKILEGSGKMPHSHLSCPYHDWTYNWQGELKGLPHEKTQFKGLNKACLSLKPATVGICRGMLWVHPDQDATPLENYFAAMSEHLAPYRIEELIEPKGETFDTVIAANWKLVVENYIDHYHLAQLHRGTLNMYDHKKAQFRFCDDHYYFWEPLSTEFHRNLTSNSPLPLLMEQDSPQLGTFVPMLFPSFGLAESESSWSIYQVIPLAADKTRVIIRTKVKNASSLSFLSQAARSAKFWTSRVKPKDSNYPNNHPLGSADFMQEDIYVCEQLQKSLTSPYFEFGPSAAHGEAPIRGFQKRVLRWLKSS</sequence>
<comment type="cofactor">
    <cofactor evidence="1">
        <name>Fe cation</name>
        <dbReference type="ChEBI" id="CHEBI:24875"/>
    </cofactor>
</comment>
<dbReference type="InterPro" id="IPR015879">
    <property type="entry name" value="Ring_hydroxy_dOase_asu_C_dom"/>
</dbReference>
<evidence type="ECO:0000256" key="2">
    <source>
        <dbReference type="ARBA" id="ARBA00022714"/>
    </source>
</evidence>
<dbReference type="EC" id="1.14.13.-" evidence="8"/>
<evidence type="ECO:0000256" key="5">
    <source>
        <dbReference type="ARBA" id="ARBA00023004"/>
    </source>
</evidence>
<dbReference type="SUPFAM" id="SSF50022">
    <property type="entry name" value="ISP domain"/>
    <property type="match status" value="1"/>
</dbReference>
<evidence type="ECO:0000256" key="3">
    <source>
        <dbReference type="ARBA" id="ARBA00022723"/>
    </source>
</evidence>
<dbReference type="RefSeq" id="WP_341568184.1">
    <property type="nucleotide sequence ID" value="NZ_JBAKAR010000026.1"/>
</dbReference>
<proteinExistence type="predicted"/>
<keyword evidence="3" id="KW-0479">Metal-binding</keyword>
<evidence type="ECO:0000256" key="6">
    <source>
        <dbReference type="ARBA" id="ARBA00023014"/>
    </source>
</evidence>
<name>A0ABU9G8X8_9GAMM</name>
<keyword evidence="6" id="KW-0411">Iron-sulfur</keyword>
<feature type="domain" description="Rieske" evidence="7">
    <location>
        <begin position="29"/>
        <end position="139"/>
    </location>
</feature>
<evidence type="ECO:0000313" key="8">
    <source>
        <dbReference type="EMBL" id="MEL0614946.1"/>
    </source>
</evidence>
<dbReference type="CDD" id="cd03469">
    <property type="entry name" value="Rieske_RO_Alpha_N"/>
    <property type="match status" value="1"/>
</dbReference>
<gene>
    <name evidence="8" type="ORF">V6242_17470</name>
</gene>
<keyword evidence="5" id="KW-0408">Iron</keyword>
<dbReference type="PROSITE" id="PS51296">
    <property type="entry name" value="RIESKE"/>
    <property type="match status" value="1"/>
</dbReference>
<dbReference type="Pfam" id="PF00848">
    <property type="entry name" value="Ring_hydroxyl_A"/>
    <property type="match status" value="1"/>
</dbReference>
<keyword evidence="9" id="KW-1185">Reference proteome</keyword>
<evidence type="ECO:0000256" key="4">
    <source>
        <dbReference type="ARBA" id="ARBA00023002"/>
    </source>
</evidence>
<dbReference type="InterPro" id="IPR001663">
    <property type="entry name" value="Rng_hydr_dOase-A"/>
</dbReference>
<keyword evidence="4 8" id="KW-0560">Oxidoreductase</keyword>
<dbReference type="SUPFAM" id="SSF55961">
    <property type="entry name" value="Bet v1-like"/>
    <property type="match status" value="1"/>
</dbReference>
<evidence type="ECO:0000259" key="7">
    <source>
        <dbReference type="PROSITE" id="PS51296"/>
    </source>
</evidence>
<dbReference type="InterPro" id="IPR017941">
    <property type="entry name" value="Rieske_2Fe-2S"/>
</dbReference>
<dbReference type="GO" id="GO:0051213">
    <property type="term" value="F:dioxygenase activity"/>
    <property type="evidence" value="ECO:0007669"/>
    <property type="project" value="UniProtKB-KW"/>
</dbReference>
<keyword evidence="2" id="KW-0001">2Fe-2S</keyword>
<keyword evidence="8" id="KW-0223">Dioxygenase</keyword>